<dbReference type="InterPro" id="IPR051446">
    <property type="entry name" value="HTH_trans_reg/aminotransferase"/>
</dbReference>
<dbReference type="InterPro" id="IPR004839">
    <property type="entry name" value="Aminotransferase_I/II_large"/>
</dbReference>
<evidence type="ECO:0000256" key="5">
    <source>
        <dbReference type="ARBA" id="ARBA00023163"/>
    </source>
</evidence>
<dbReference type="SUPFAM" id="SSF46785">
    <property type="entry name" value="Winged helix' DNA-binding domain"/>
    <property type="match status" value="1"/>
</dbReference>
<name>A0AB39XX85_9BRAD</name>
<dbReference type="Gene3D" id="3.40.640.10">
    <property type="entry name" value="Type I PLP-dependent aspartate aminotransferase-like (Major domain)"/>
    <property type="match status" value="1"/>
</dbReference>
<dbReference type="InterPro" id="IPR036388">
    <property type="entry name" value="WH-like_DNA-bd_sf"/>
</dbReference>
<dbReference type="GO" id="GO:0003700">
    <property type="term" value="F:DNA-binding transcription factor activity"/>
    <property type="evidence" value="ECO:0007669"/>
    <property type="project" value="InterPro"/>
</dbReference>
<evidence type="ECO:0000256" key="1">
    <source>
        <dbReference type="ARBA" id="ARBA00005384"/>
    </source>
</evidence>
<dbReference type="EMBL" id="CP165734">
    <property type="protein sequence ID" value="XDV60847.1"/>
    <property type="molecule type" value="Genomic_DNA"/>
</dbReference>
<accession>A0AB39XX85</accession>
<dbReference type="GO" id="GO:0008483">
    <property type="term" value="F:transaminase activity"/>
    <property type="evidence" value="ECO:0007669"/>
    <property type="project" value="UniProtKB-KW"/>
</dbReference>
<dbReference type="InterPro" id="IPR015421">
    <property type="entry name" value="PyrdxlP-dep_Trfase_major"/>
</dbReference>
<protein>
    <submittedName>
        <fullName evidence="7">PLP-dependent aminotransferase family protein</fullName>
    </submittedName>
</protein>
<dbReference type="PANTHER" id="PTHR46577">
    <property type="entry name" value="HTH-TYPE TRANSCRIPTIONAL REGULATORY PROTEIN GABR"/>
    <property type="match status" value="1"/>
</dbReference>
<dbReference type="GO" id="GO:0030170">
    <property type="term" value="F:pyridoxal phosphate binding"/>
    <property type="evidence" value="ECO:0007669"/>
    <property type="project" value="InterPro"/>
</dbReference>
<dbReference type="SMART" id="SM00345">
    <property type="entry name" value="HTH_GNTR"/>
    <property type="match status" value="1"/>
</dbReference>
<dbReference type="InterPro" id="IPR015424">
    <property type="entry name" value="PyrdxlP-dep_Trfase"/>
</dbReference>
<keyword evidence="3" id="KW-0805">Transcription regulation</keyword>
<dbReference type="InterPro" id="IPR036390">
    <property type="entry name" value="WH_DNA-bd_sf"/>
</dbReference>
<dbReference type="CDD" id="cd00609">
    <property type="entry name" value="AAT_like"/>
    <property type="match status" value="1"/>
</dbReference>
<dbReference type="Gene3D" id="1.10.10.10">
    <property type="entry name" value="Winged helix-like DNA-binding domain superfamily/Winged helix DNA-binding domain"/>
    <property type="match status" value="1"/>
</dbReference>
<keyword evidence="4" id="KW-0238">DNA-binding</keyword>
<evidence type="ECO:0000259" key="6">
    <source>
        <dbReference type="PROSITE" id="PS50949"/>
    </source>
</evidence>
<dbReference type="GO" id="GO:0003677">
    <property type="term" value="F:DNA binding"/>
    <property type="evidence" value="ECO:0007669"/>
    <property type="project" value="UniProtKB-KW"/>
</dbReference>
<keyword evidence="2" id="KW-0663">Pyridoxal phosphate</keyword>
<keyword evidence="5" id="KW-0804">Transcription</keyword>
<dbReference type="InterPro" id="IPR000524">
    <property type="entry name" value="Tscrpt_reg_HTH_GntR"/>
</dbReference>
<reference evidence="7" key="1">
    <citation type="submission" date="2024-08" db="EMBL/GenBank/DDBJ databases">
        <authorList>
            <person name="Chaddad Z."/>
            <person name="Lamrabet M."/>
            <person name="Bouhnik O."/>
            <person name="Alami S."/>
            <person name="Wipf D."/>
            <person name="Courty P.E."/>
            <person name="Missbah El Idrissi M."/>
        </authorList>
    </citation>
    <scope>NUCLEOTIDE SEQUENCE</scope>
    <source>
        <strain evidence="7">LLZ17</strain>
    </source>
</reference>
<dbReference type="AlphaFoldDB" id="A0AB39XX85"/>
<evidence type="ECO:0000256" key="3">
    <source>
        <dbReference type="ARBA" id="ARBA00023015"/>
    </source>
</evidence>
<dbReference type="PROSITE" id="PS50949">
    <property type="entry name" value="HTH_GNTR"/>
    <property type="match status" value="1"/>
</dbReference>
<dbReference type="SUPFAM" id="SSF53383">
    <property type="entry name" value="PLP-dependent transferases"/>
    <property type="match status" value="1"/>
</dbReference>
<feature type="domain" description="HTH gntR-type" evidence="6">
    <location>
        <begin position="21"/>
        <end position="89"/>
    </location>
</feature>
<evidence type="ECO:0000256" key="4">
    <source>
        <dbReference type="ARBA" id="ARBA00023125"/>
    </source>
</evidence>
<keyword evidence="7" id="KW-0808">Transferase</keyword>
<dbReference type="Pfam" id="PF00155">
    <property type="entry name" value="Aminotran_1_2"/>
    <property type="match status" value="1"/>
</dbReference>
<evidence type="ECO:0000256" key="2">
    <source>
        <dbReference type="ARBA" id="ARBA00022898"/>
    </source>
</evidence>
<evidence type="ECO:0000313" key="7">
    <source>
        <dbReference type="EMBL" id="XDV60847.1"/>
    </source>
</evidence>
<dbReference type="Pfam" id="PF00392">
    <property type="entry name" value="GntR"/>
    <property type="match status" value="1"/>
</dbReference>
<dbReference type="CDD" id="cd07377">
    <property type="entry name" value="WHTH_GntR"/>
    <property type="match status" value="1"/>
</dbReference>
<gene>
    <name evidence="7" type="ORF">AB8Z38_16990</name>
</gene>
<sequence>MVRRRNIVAIPSLGSLDKTARRVGHQLTEALREAISKGVLKPGEPLPSTRALAASLKLARGTVIEAFGQLHAEGYLQARARGRTIVANVNGESELVSPAQAFIEPPRIGPVLAENVARLAEVAQTLRPQGTTPFAIAHPAGAVAPDDKWRRLGNRVRALRLAAPSGYIDPKGLPDLRIAIAEYVRKARGVKCEPGQVVITAGTQQGLFLAATVLLADGDAVWAEDPAYPGIVAVLGNFNVQTCRIPVDEQGIDVHEGLVRRPKARVAFVTPSHQYPLGMPMSMARRTALLSWARQNNAWIVEDDYDSELRYAGHPFPSLQGLDPTRVVYLGTMSKVLFSSMRIGYAIVPVPLVNAFAGARALIDRHSPTADQYVLAQYMREGYFEAHIRRIRGAYAERRAALISAIETELPSWAALQPSDQGMHLVLWLPAGLDDVKLADQAQKAELVVRPISPMYQDAPARVGLMLGFGGFSVAELQAAAVRLKGVLEASVRANRKAKLSKGPRMKIAK</sequence>
<dbReference type="PANTHER" id="PTHR46577:SF1">
    <property type="entry name" value="HTH-TYPE TRANSCRIPTIONAL REGULATORY PROTEIN GABR"/>
    <property type="match status" value="1"/>
</dbReference>
<dbReference type="RefSeq" id="WP_369726192.1">
    <property type="nucleotide sequence ID" value="NZ_CP165734.1"/>
</dbReference>
<proteinExistence type="inferred from homology"/>
<comment type="similarity">
    <text evidence="1">In the C-terminal section; belongs to the class-I pyridoxal-phosphate-dependent aminotransferase family.</text>
</comment>
<keyword evidence="7" id="KW-0032">Aminotransferase</keyword>
<organism evidence="7">
    <name type="scientific">Bradyrhizobium sp. LLZ17</name>
    <dbReference type="NCBI Taxonomy" id="3239388"/>
    <lineage>
        <taxon>Bacteria</taxon>
        <taxon>Pseudomonadati</taxon>
        <taxon>Pseudomonadota</taxon>
        <taxon>Alphaproteobacteria</taxon>
        <taxon>Hyphomicrobiales</taxon>
        <taxon>Nitrobacteraceae</taxon>
        <taxon>Bradyrhizobium</taxon>
    </lineage>
</organism>